<protein>
    <submittedName>
        <fullName evidence="2">Uncharacterized protein</fullName>
    </submittedName>
</protein>
<accession>A0ABM8UJJ8</accession>
<reference evidence="2 3" key="1">
    <citation type="submission" date="2021-04" db="EMBL/GenBank/DDBJ databases">
        <authorList>
            <person name="Rodrigo-Torres L."/>
            <person name="Arahal R. D."/>
            <person name="Lucena T."/>
        </authorList>
    </citation>
    <scope>NUCLEOTIDE SEQUENCE [LARGE SCALE GENOMIC DNA]</scope>
    <source>
        <strain evidence="2 3">CECT 9623</strain>
    </source>
</reference>
<feature type="compositionally biased region" description="Polar residues" evidence="1">
    <location>
        <begin position="32"/>
        <end position="77"/>
    </location>
</feature>
<sequence>MLLFAGGTIYAQSTAPQAKSNQNTPQNTSQQKASTTNAGQSRTGNTRNVKSQATTGTPPTHINVKDSSASNPQNGGVNAQHKKASAESSGTGNLKKGDAKKTQQPTTKRAGQ</sequence>
<gene>
    <name evidence="2" type="ORF">DYBT9623_00284</name>
</gene>
<evidence type="ECO:0000313" key="2">
    <source>
        <dbReference type="EMBL" id="CAG5067563.1"/>
    </source>
</evidence>
<feature type="compositionally biased region" description="Low complexity" evidence="1">
    <location>
        <begin position="20"/>
        <end position="31"/>
    </location>
</feature>
<organism evidence="2 3">
    <name type="scientific">Dyadobacter linearis</name>
    <dbReference type="NCBI Taxonomy" id="2823330"/>
    <lineage>
        <taxon>Bacteria</taxon>
        <taxon>Pseudomonadati</taxon>
        <taxon>Bacteroidota</taxon>
        <taxon>Cytophagia</taxon>
        <taxon>Cytophagales</taxon>
        <taxon>Spirosomataceae</taxon>
        <taxon>Dyadobacter</taxon>
    </lineage>
</organism>
<comment type="caution">
    <text evidence="2">The sequence shown here is derived from an EMBL/GenBank/DDBJ whole genome shotgun (WGS) entry which is preliminary data.</text>
</comment>
<name>A0ABM8UJJ8_9BACT</name>
<evidence type="ECO:0000256" key="1">
    <source>
        <dbReference type="SAM" id="MobiDB-lite"/>
    </source>
</evidence>
<dbReference type="EMBL" id="CAJRAU010000001">
    <property type="protein sequence ID" value="CAG5067563.1"/>
    <property type="molecule type" value="Genomic_DNA"/>
</dbReference>
<feature type="compositionally biased region" description="Polar residues" evidence="1">
    <location>
        <begin position="102"/>
        <end position="112"/>
    </location>
</feature>
<feature type="region of interest" description="Disordered" evidence="1">
    <location>
        <begin position="13"/>
        <end position="112"/>
    </location>
</feature>
<evidence type="ECO:0000313" key="3">
    <source>
        <dbReference type="Proteomes" id="UP000679725"/>
    </source>
</evidence>
<dbReference type="Proteomes" id="UP000679725">
    <property type="component" value="Unassembled WGS sequence"/>
</dbReference>
<keyword evidence="3" id="KW-1185">Reference proteome</keyword>
<proteinExistence type="predicted"/>